<keyword evidence="5" id="KW-0106">Calcium</keyword>
<dbReference type="GO" id="GO:0070181">
    <property type="term" value="F:small ribosomal subunit rRNA binding"/>
    <property type="evidence" value="ECO:0007669"/>
    <property type="project" value="TreeGrafter"/>
</dbReference>
<dbReference type="Pfam" id="PF08069">
    <property type="entry name" value="Ribosomal_S13_N"/>
    <property type="match status" value="1"/>
</dbReference>
<dbReference type="SMART" id="SM01386">
    <property type="entry name" value="Ribosomal_S13_N"/>
    <property type="match status" value="1"/>
</dbReference>
<comment type="caution">
    <text evidence="9">The sequence shown here is derived from an EMBL/GenBank/DDBJ whole genome shotgun (WGS) entry which is preliminary data.</text>
</comment>
<dbReference type="FunFam" id="1.10.287.10:FF:000003">
    <property type="entry name" value="40S ribosomal protein S13"/>
    <property type="match status" value="1"/>
</dbReference>
<dbReference type="PROSITE" id="PS50222">
    <property type="entry name" value="EF_HAND_2"/>
    <property type="match status" value="3"/>
</dbReference>
<reference evidence="9" key="1">
    <citation type="submission" date="2019-12" db="EMBL/GenBank/DDBJ databases">
        <authorList>
            <person name="Scholes J."/>
        </authorList>
    </citation>
    <scope>NUCLEOTIDE SEQUENCE</scope>
</reference>
<evidence type="ECO:0000256" key="6">
    <source>
        <dbReference type="ARBA" id="ARBA00022980"/>
    </source>
</evidence>
<evidence type="ECO:0000313" key="10">
    <source>
        <dbReference type="Proteomes" id="UP001153555"/>
    </source>
</evidence>
<dbReference type="OrthoDB" id="26525at2759"/>
<dbReference type="InterPro" id="IPR018247">
    <property type="entry name" value="EF_Hand_1_Ca_BS"/>
</dbReference>
<evidence type="ECO:0000256" key="1">
    <source>
        <dbReference type="ARBA" id="ARBA00003291"/>
    </source>
</evidence>
<accession>A0A9N7NTW8</accession>
<comment type="similarity">
    <text evidence="2">Belongs to the universal ribosomal protein uS15 family.</text>
</comment>
<dbReference type="InterPro" id="IPR009068">
    <property type="entry name" value="uS15_NS1_RNA-bd_sf"/>
</dbReference>
<dbReference type="SUPFAM" id="SSF47060">
    <property type="entry name" value="S15/NS1 RNA-binding domain"/>
    <property type="match status" value="1"/>
</dbReference>
<evidence type="ECO:0000256" key="2">
    <source>
        <dbReference type="ARBA" id="ARBA00008434"/>
    </source>
</evidence>
<dbReference type="GO" id="GO:0005509">
    <property type="term" value="F:calcium ion binding"/>
    <property type="evidence" value="ECO:0007669"/>
    <property type="project" value="InterPro"/>
</dbReference>
<dbReference type="NCBIfam" id="NF006331">
    <property type="entry name" value="PRK08561.1"/>
    <property type="match status" value="1"/>
</dbReference>
<keyword evidence="10" id="KW-1185">Reference proteome</keyword>
<evidence type="ECO:0000313" key="9">
    <source>
        <dbReference type="EMBL" id="CAA0836719.1"/>
    </source>
</evidence>
<evidence type="ECO:0000259" key="8">
    <source>
        <dbReference type="PROSITE" id="PS50222"/>
    </source>
</evidence>
<dbReference type="FunFam" id="1.10.238.10:FF:000143">
    <property type="entry name" value="probable calcium-binding protein CML13"/>
    <property type="match status" value="1"/>
</dbReference>
<gene>
    <name evidence="9" type="ORF">SHERM_03781</name>
</gene>
<dbReference type="InterPro" id="IPR002048">
    <property type="entry name" value="EF_hand_dom"/>
</dbReference>
<feature type="domain" description="EF-hand" evidence="8">
    <location>
        <begin position="8"/>
        <end position="43"/>
    </location>
</feature>
<dbReference type="HAMAP" id="MF_01343_A">
    <property type="entry name" value="Ribosomal_uS15_A"/>
    <property type="match status" value="1"/>
</dbReference>
<dbReference type="InterPro" id="IPR012606">
    <property type="entry name" value="Ribosomal_uS15_N"/>
</dbReference>
<dbReference type="InterPro" id="IPR011992">
    <property type="entry name" value="EF-hand-dom_pair"/>
</dbReference>
<dbReference type="CDD" id="cd00353">
    <property type="entry name" value="Ribosomal_S15p_S13e"/>
    <property type="match status" value="1"/>
</dbReference>
<dbReference type="FunFam" id="4.10.860.130:FF:000001">
    <property type="entry name" value="40S ribosomal protein S13"/>
    <property type="match status" value="1"/>
</dbReference>
<feature type="domain" description="EF-hand" evidence="8">
    <location>
        <begin position="79"/>
        <end position="114"/>
    </location>
</feature>
<keyword evidence="4" id="KW-0677">Repeat</keyword>
<keyword evidence="6 9" id="KW-0689">Ribosomal protein</keyword>
<dbReference type="AlphaFoldDB" id="A0A9N7NTW8"/>
<dbReference type="PANTHER" id="PTHR11885">
    <property type="entry name" value="RIBOSOMAL PROTEIN S15P/S13E"/>
    <property type="match status" value="1"/>
</dbReference>
<dbReference type="CDD" id="cd00051">
    <property type="entry name" value="EFh"/>
    <property type="match status" value="1"/>
</dbReference>
<dbReference type="GO" id="GO:0003735">
    <property type="term" value="F:structural constituent of ribosome"/>
    <property type="evidence" value="ECO:0007669"/>
    <property type="project" value="InterPro"/>
</dbReference>
<feature type="domain" description="EF-hand" evidence="8">
    <location>
        <begin position="115"/>
        <end position="150"/>
    </location>
</feature>
<sequence>MGKDLSDDQVSSMKEAFTLFDTDGDGKIAPSELGILMRSLGGNPTQAQLKSIIAEEKLSAPFDFQRFLDLMSKHLKPEPFDRQLRDAFKVLDKDGTGYVVVSDLRHILTSIGEKLEPAEFDEWIREVDVGSDGKIRYEDFIARMVANNRTSQAQSCAAVSSAVMGRMHSRGKGISASALPYKRTPPSWLKTSSQDVEENICKFAKKGLTPSQIGVILRDSHGIAQVKSVTGSKILRILKAHGLAPEIPEDLYHLIKKAVAIRKHLERNRKDKDSKFRLILVESRIHRLARYYKKTKKLPPVWKYESTTASTLVA</sequence>
<protein>
    <submittedName>
        <fullName evidence="9">40S ribosomal protein S13-2</fullName>
    </submittedName>
</protein>
<dbReference type="GO" id="GO:0005730">
    <property type="term" value="C:nucleolus"/>
    <property type="evidence" value="ECO:0007669"/>
    <property type="project" value="TreeGrafter"/>
</dbReference>
<name>A0A9N7NTW8_STRHE</name>
<dbReference type="SMART" id="SM01387">
    <property type="entry name" value="Ribosomal_S15"/>
    <property type="match status" value="1"/>
</dbReference>
<dbReference type="GO" id="GO:0006412">
    <property type="term" value="P:translation"/>
    <property type="evidence" value="ECO:0007669"/>
    <property type="project" value="InterPro"/>
</dbReference>
<dbReference type="SMART" id="SM00054">
    <property type="entry name" value="EFh"/>
    <property type="match status" value="3"/>
</dbReference>
<dbReference type="Gene3D" id="4.10.860.130">
    <property type="match status" value="1"/>
</dbReference>
<evidence type="ECO:0000256" key="4">
    <source>
        <dbReference type="ARBA" id="ARBA00022737"/>
    </source>
</evidence>
<dbReference type="EMBL" id="CACSLK010030184">
    <property type="protein sequence ID" value="CAA0836719.1"/>
    <property type="molecule type" value="Genomic_DNA"/>
</dbReference>
<evidence type="ECO:0000256" key="7">
    <source>
        <dbReference type="ARBA" id="ARBA00023274"/>
    </source>
</evidence>
<dbReference type="PROSITE" id="PS00018">
    <property type="entry name" value="EF_HAND_1"/>
    <property type="match status" value="1"/>
</dbReference>
<dbReference type="PANTHER" id="PTHR11885:SF25">
    <property type="entry name" value="SMALL RIBOSOMAL SUBUNIT PROTEIN US15Y-RELATED"/>
    <property type="match status" value="1"/>
</dbReference>
<dbReference type="InterPro" id="IPR023029">
    <property type="entry name" value="Ribosomal_uS15_arc_euk"/>
</dbReference>
<dbReference type="PROSITE" id="PS00362">
    <property type="entry name" value="RIBOSOMAL_S15"/>
    <property type="match status" value="1"/>
</dbReference>
<keyword evidence="7" id="KW-0687">Ribonucleoprotein</keyword>
<dbReference type="Pfam" id="PF13405">
    <property type="entry name" value="EF-hand_6"/>
    <property type="match status" value="1"/>
</dbReference>
<comment type="function">
    <text evidence="1">Potential calcium sensor.</text>
</comment>
<proteinExistence type="inferred from homology"/>
<dbReference type="SUPFAM" id="SSF47473">
    <property type="entry name" value="EF-hand"/>
    <property type="match status" value="1"/>
</dbReference>
<dbReference type="GO" id="GO:0022627">
    <property type="term" value="C:cytosolic small ribosomal subunit"/>
    <property type="evidence" value="ECO:0007669"/>
    <property type="project" value="TreeGrafter"/>
</dbReference>
<dbReference type="Gene3D" id="1.10.238.10">
    <property type="entry name" value="EF-hand"/>
    <property type="match status" value="2"/>
</dbReference>
<evidence type="ECO:0000256" key="3">
    <source>
        <dbReference type="ARBA" id="ARBA00022723"/>
    </source>
</evidence>
<dbReference type="Pfam" id="PF00312">
    <property type="entry name" value="Ribosomal_S15"/>
    <property type="match status" value="1"/>
</dbReference>
<dbReference type="InterPro" id="IPR000589">
    <property type="entry name" value="Ribosomal_uS15"/>
</dbReference>
<dbReference type="Proteomes" id="UP001153555">
    <property type="component" value="Unassembled WGS sequence"/>
</dbReference>
<dbReference type="Pfam" id="PF13499">
    <property type="entry name" value="EF-hand_7"/>
    <property type="match status" value="1"/>
</dbReference>
<dbReference type="FunFam" id="1.10.238.10:FF:000082">
    <property type="entry name" value="Myosin light chain 1"/>
    <property type="match status" value="1"/>
</dbReference>
<organism evidence="9 10">
    <name type="scientific">Striga hermonthica</name>
    <name type="common">Purple witchweed</name>
    <name type="synonym">Buchnera hermonthica</name>
    <dbReference type="NCBI Taxonomy" id="68872"/>
    <lineage>
        <taxon>Eukaryota</taxon>
        <taxon>Viridiplantae</taxon>
        <taxon>Streptophyta</taxon>
        <taxon>Embryophyta</taxon>
        <taxon>Tracheophyta</taxon>
        <taxon>Spermatophyta</taxon>
        <taxon>Magnoliopsida</taxon>
        <taxon>eudicotyledons</taxon>
        <taxon>Gunneridae</taxon>
        <taxon>Pentapetalae</taxon>
        <taxon>asterids</taxon>
        <taxon>lamiids</taxon>
        <taxon>Lamiales</taxon>
        <taxon>Orobanchaceae</taxon>
        <taxon>Buchnereae</taxon>
        <taxon>Striga</taxon>
    </lineage>
</organism>
<keyword evidence="3" id="KW-0479">Metal-binding</keyword>
<evidence type="ECO:0000256" key="5">
    <source>
        <dbReference type="ARBA" id="ARBA00022837"/>
    </source>
</evidence>
<dbReference type="Gene3D" id="1.10.287.10">
    <property type="entry name" value="S15/NS1, RNA-binding"/>
    <property type="match status" value="1"/>
</dbReference>